<proteinExistence type="predicted"/>
<gene>
    <name evidence="1" type="ORF">FCALED_LOCUS16589</name>
</gene>
<keyword evidence="2" id="KW-1185">Reference proteome</keyword>
<dbReference type="AlphaFoldDB" id="A0A9N9IZM7"/>
<dbReference type="OrthoDB" id="10031156at2759"/>
<dbReference type="PANTHER" id="PTHR47839">
    <property type="entry name" value="DOMAIN PROTEIN, PUTATIVE (AFU_ORTHOLOGUE AFUA_6G04830)-RELATED"/>
    <property type="match status" value="1"/>
</dbReference>
<dbReference type="PANTHER" id="PTHR47839:SF1">
    <property type="entry name" value="DOMAIN PROTEIN, PUTATIVE (AFU_ORTHOLOGUE AFUA_6G04830)-RELATED"/>
    <property type="match status" value="1"/>
</dbReference>
<dbReference type="Proteomes" id="UP000789570">
    <property type="component" value="Unassembled WGS sequence"/>
</dbReference>
<protein>
    <submittedName>
        <fullName evidence="1">1010_t:CDS:1</fullName>
    </submittedName>
</protein>
<dbReference type="Pfam" id="PF12449">
    <property type="entry name" value="DUF3684"/>
    <property type="match status" value="2"/>
</dbReference>
<accession>A0A9N9IZM7</accession>
<organism evidence="1 2">
    <name type="scientific">Funneliformis caledonium</name>
    <dbReference type="NCBI Taxonomy" id="1117310"/>
    <lineage>
        <taxon>Eukaryota</taxon>
        <taxon>Fungi</taxon>
        <taxon>Fungi incertae sedis</taxon>
        <taxon>Mucoromycota</taxon>
        <taxon>Glomeromycotina</taxon>
        <taxon>Glomeromycetes</taxon>
        <taxon>Glomerales</taxon>
        <taxon>Glomeraceae</taxon>
        <taxon>Funneliformis</taxon>
    </lineage>
</organism>
<sequence>GFTGNLREISVYFNNTLMVQLSKEMQKPRSMNLSGFDVFTPQKLVKLTSVDAINVQLRMISGNLDVGVDEKFSTEMERITKKKPPKETNIQMIFTEFGNSFEGNTSQIFKDLLPYPEQGKIYIGFPTHQTTGCCFNFAARVIPTVVRESIDLVEKTLAIYNEVLLRIAGTLCRIVYEDEMSQIKQIYNETSGVDNESDDENTSKPVNGLKVEQTKIIYFVKKWVYPISSVFIPNPRMAGFIKKVPVVSDMIYERCGTFFIKAFAMKLIKKLTFQEVIRELKSRRLCEDEIIELLEWWIFNRSNGNNNNLEKSEFMQYVMIRI</sequence>
<reference evidence="1" key="1">
    <citation type="submission" date="2021-06" db="EMBL/GenBank/DDBJ databases">
        <authorList>
            <person name="Kallberg Y."/>
            <person name="Tangrot J."/>
            <person name="Rosling A."/>
        </authorList>
    </citation>
    <scope>NUCLEOTIDE SEQUENCE</scope>
    <source>
        <strain evidence="1">UK204</strain>
    </source>
</reference>
<feature type="non-terminal residue" evidence="1">
    <location>
        <position position="322"/>
    </location>
</feature>
<evidence type="ECO:0000313" key="2">
    <source>
        <dbReference type="Proteomes" id="UP000789570"/>
    </source>
</evidence>
<feature type="non-terminal residue" evidence="1">
    <location>
        <position position="1"/>
    </location>
</feature>
<name>A0A9N9IZM7_9GLOM</name>
<evidence type="ECO:0000313" key="1">
    <source>
        <dbReference type="EMBL" id="CAG8755482.1"/>
    </source>
</evidence>
<dbReference type="EMBL" id="CAJVPQ010020104">
    <property type="protein sequence ID" value="CAG8755482.1"/>
    <property type="molecule type" value="Genomic_DNA"/>
</dbReference>
<comment type="caution">
    <text evidence="1">The sequence shown here is derived from an EMBL/GenBank/DDBJ whole genome shotgun (WGS) entry which is preliminary data.</text>
</comment>
<dbReference type="InterPro" id="IPR022155">
    <property type="entry name" value="DUF3684"/>
</dbReference>